<dbReference type="NCBIfam" id="NF002677">
    <property type="entry name" value="PRK02406.1"/>
    <property type="match status" value="1"/>
</dbReference>
<evidence type="ECO:0000256" key="14">
    <source>
        <dbReference type="ARBA" id="ARBA00022932"/>
    </source>
</evidence>
<dbReference type="InterPro" id="IPR053848">
    <property type="entry name" value="IMS_HHH_1"/>
</dbReference>
<comment type="catalytic activity">
    <reaction evidence="17">
        <text>DNA(n) + a 2'-deoxyribonucleoside 5'-triphosphate = DNA(n+1) + diphosphate</text>
        <dbReference type="Rhea" id="RHEA:22508"/>
        <dbReference type="Rhea" id="RHEA-COMP:17339"/>
        <dbReference type="Rhea" id="RHEA-COMP:17340"/>
        <dbReference type="ChEBI" id="CHEBI:33019"/>
        <dbReference type="ChEBI" id="CHEBI:61560"/>
        <dbReference type="ChEBI" id="CHEBI:173112"/>
        <dbReference type="EC" id="2.7.7.7"/>
    </reaction>
</comment>
<evidence type="ECO:0000256" key="18">
    <source>
        <dbReference type="SAM" id="MobiDB-lite"/>
    </source>
</evidence>
<keyword evidence="12" id="KW-0227">DNA damage</keyword>
<evidence type="ECO:0000256" key="8">
    <source>
        <dbReference type="ARBA" id="ARBA00022679"/>
    </source>
</evidence>
<evidence type="ECO:0000256" key="15">
    <source>
        <dbReference type="ARBA" id="ARBA00023125"/>
    </source>
</evidence>
<dbReference type="Pfam" id="PF21999">
    <property type="entry name" value="IMS_HHH_1"/>
    <property type="match status" value="1"/>
</dbReference>
<proteinExistence type="inferred from homology"/>
<evidence type="ECO:0000256" key="11">
    <source>
        <dbReference type="ARBA" id="ARBA00022723"/>
    </source>
</evidence>
<keyword evidence="10" id="KW-0235">DNA replication</keyword>
<dbReference type="Gene3D" id="3.30.70.270">
    <property type="match status" value="1"/>
</dbReference>
<evidence type="ECO:0000256" key="3">
    <source>
        <dbReference type="ARBA" id="ARBA00010945"/>
    </source>
</evidence>
<dbReference type="GO" id="GO:0005829">
    <property type="term" value="C:cytosol"/>
    <property type="evidence" value="ECO:0007669"/>
    <property type="project" value="TreeGrafter"/>
</dbReference>
<dbReference type="PROSITE" id="PS50173">
    <property type="entry name" value="UMUC"/>
    <property type="match status" value="1"/>
</dbReference>
<keyword evidence="9" id="KW-0548">Nucleotidyltransferase</keyword>
<name>A0A381N982_9ZZZZ</name>
<dbReference type="PANTHER" id="PTHR11076:SF33">
    <property type="entry name" value="DNA POLYMERASE KAPPA"/>
    <property type="match status" value="1"/>
</dbReference>
<dbReference type="HAMAP" id="MF_01113">
    <property type="entry name" value="DNApol_IV"/>
    <property type="match status" value="1"/>
</dbReference>
<dbReference type="GO" id="GO:0046872">
    <property type="term" value="F:metal ion binding"/>
    <property type="evidence" value="ECO:0007669"/>
    <property type="project" value="UniProtKB-KW"/>
</dbReference>
<feature type="domain" description="UmuC" evidence="19">
    <location>
        <begin position="7"/>
        <end position="197"/>
    </location>
</feature>
<evidence type="ECO:0000256" key="9">
    <source>
        <dbReference type="ARBA" id="ARBA00022695"/>
    </source>
</evidence>
<dbReference type="NCBIfam" id="NF002882">
    <property type="entry name" value="PRK03348.1"/>
    <property type="match status" value="1"/>
</dbReference>
<dbReference type="SUPFAM" id="SSF56672">
    <property type="entry name" value="DNA/RNA polymerases"/>
    <property type="match status" value="1"/>
</dbReference>
<evidence type="ECO:0000256" key="7">
    <source>
        <dbReference type="ARBA" id="ARBA00022490"/>
    </source>
</evidence>
<dbReference type="EC" id="2.7.7.7" evidence="5"/>
<dbReference type="Pfam" id="PF11799">
    <property type="entry name" value="IMS_C"/>
    <property type="match status" value="1"/>
</dbReference>
<evidence type="ECO:0000256" key="4">
    <source>
        <dbReference type="ARBA" id="ARBA00011245"/>
    </source>
</evidence>
<keyword evidence="7" id="KW-0963">Cytoplasm</keyword>
<dbReference type="EMBL" id="UINC01000204">
    <property type="protein sequence ID" value="SUZ51075.1"/>
    <property type="molecule type" value="Genomic_DNA"/>
</dbReference>
<evidence type="ECO:0000256" key="1">
    <source>
        <dbReference type="ARBA" id="ARBA00001946"/>
    </source>
</evidence>
<dbReference type="InterPro" id="IPR001126">
    <property type="entry name" value="UmuC"/>
</dbReference>
<dbReference type="InterPro" id="IPR017961">
    <property type="entry name" value="DNA_pol_Y-fam_little_finger"/>
</dbReference>
<evidence type="ECO:0000256" key="16">
    <source>
        <dbReference type="ARBA" id="ARBA00023204"/>
    </source>
</evidence>
<evidence type="ECO:0000313" key="20">
    <source>
        <dbReference type="EMBL" id="SUZ51075.1"/>
    </source>
</evidence>
<evidence type="ECO:0000256" key="10">
    <source>
        <dbReference type="ARBA" id="ARBA00022705"/>
    </source>
</evidence>
<evidence type="ECO:0000256" key="2">
    <source>
        <dbReference type="ARBA" id="ARBA00004496"/>
    </source>
</evidence>
<gene>
    <name evidence="20" type="ORF">METZ01_LOCUS3929</name>
</gene>
<dbReference type="GO" id="GO:0009432">
    <property type="term" value="P:SOS response"/>
    <property type="evidence" value="ECO:0007669"/>
    <property type="project" value="TreeGrafter"/>
</dbReference>
<protein>
    <recommendedName>
        <fullName evidence="5">DNA-directed DNA polymerase</fullName>
        <ecNumber evidence="5">2.7.7.7</ecNumber>
    </recommendedName>
</protein>
<dbReference type="InterPro" id="IPR043128">
    <property type="entry name" value="Rev_trsase/Diguanyl_cyclase"/>
</dbReference>
<dbReference type="GO" id="GO:0006281">
    <property type="term" value="P:DNA repair"/>
    <property type="evidence" value="ECO:0007669"/>
    <property type="project" value="UniProtKB-KW"/>
</dbReference>
<keyword evidence="8" id="KW-0808">Transferase</keyword>
<reference evidence="20" key="1">
    <citation type="submission" date="2018-05" db="EMBL/GenBank/DDBJ databases">
        <authorList>
            <person name="Lanie J.A."/>
            <person name="Ng W.-L."/>
            <person name="Kazmierczak K.M."/>
            <person name="Andrzejewski T.M."/>
            <person name="Davidsen T.M."/>
            <person name="Wayne K.J."/>
            <person name="Tettelin H."/>
            <person name="Glass J.I."/>
            <person name="Rusch D."/>
            <person name="Podicherti R."/>
            <person name="Tsui H.-C.T."/>
            <person name="Winkler M.E."/>
        </authorList>
    </citation>
    <scope>NUCLEOTIDE SEQUENCE</scope>
</reference>
<sequence length="414" mass="44791">VTQPTPILHVDMDAFFVSVELVRRPELRGLPVVVGGDGERGVVAAASYEARAYGVRSAMPSTRARRLCPDVVFLPGDHRHYGEVSRRVMLIFRRYTPLVEPLSLDEAFLDVSGVVRLHGPPTEVAAAIRSDVLAEEGLGCSVGIAANKFLAKLASAQAKPTAGTDGPAPGRGVQVVPADGIREFLDPLPVEAIWGVGPRTLERLQRLGVRTVAELRAVPEPTLVSSFGRAAGAQFWRLARGIDERRVDPAQSVRSIGHEETFSRDLTEPGDLRRELIRMVDAVGRRLREAGVAGRTVTVKVRFPDFTTVSRSQTLPDATDLVVEILEVATGLMESLDTTSGIRLLGVSLSGLRDGSVRQLRFEDLGDPGWLEAEQAVDRIRDRFGVGSIGPATTVGPEGLRPRERGDGQWGPED</sequence>
<dbReference type="NCBIfam" id="NF003015">
    <property type="entry name" value="PRK03858.1"/>
    <property type="match status" value="1"/>
</dbReference>
<keyword evidence="16" id="KW-0234">DNA repair</keyword>
<dbReference type="GO" id="GO:0006260">
    <property type="term" value="P:DNA replication"/>
    <property type="evidence" value="ECO:0007669"/>
    <property type="project" value="UniProtKB-KW"/>
</dbReference>
<dbReference type="GO" id="GO:0003684">
    <property type="term" value="F:damaged DNA binding"/>
    <property type="evidence" value="ECO:0007669"/>
    <property type="project" value="InterPro"/>
</dbReference>
<dbReference type="CDD" id="cd03586">
    <property type="entry name" value="PolY_Pol_IV_kappa"/>
    <property type="match status" value="1"/>
</dbReference>
<evidence type="ECO:0000259" key="19">
    <source>
        <dbReference type="PROSITE" id="PS50173"/>
    </source>
</evidence>
<organism evidence="20">
    <name type="scientific">marine metagenome</name>
    <dbReference type="NCBI Taxonomy" id="408172"/>
    <lineage>
        <taxon>unclassified sequences</taxon>
        <taxon>metagenomes</taxon>
        <taxon>ecological metagenomes</taxon>
    </lineage>
</organism>
<feature type="non-terminal residue" evidence="20">
    <location>
        <position position="1"/>
    </location>
</feature>
<dbReference type="AlphaFoldDB" id="A0A381N982"/>
<evidence type="ECO:0000256" key="12">
    <source>
        <dbReference type="ARBA" id="ARBA00022763"/>
    </source>
</evidence>
<evidence type="ECO:0000256" key="5">
    <source>
        <dbReference type="ARBA" id="ARBA00012417"/>
    </source>
</evidence>
<dbReference type="FunFam" id="3.30.1490.100:FF:000004">
    <property type="entry name" value="DNA polymerase IV"/>
    <property type="match status" value="1"/>
</dbReference>
<dbReference type="GO" id="GO:0003887">
    <property type="term" value="F:DNA-directed DNA polymerase activity"/>
    <property type="evidence" value="ECO:0007669"/>
    <property type="project" value="UniProtKB-KW"/>
</dbReference>
<dbReference type="InterPro" id="IPR022880">
    <property type="entry name" value="DNApol_IV"/>
</dbReference>
<keyword evidence="11" id="KW-0479">Metal-binding</keyword>
<dbReference type="GO" id="GO:0042276">
    <property type="term" value="P:error-prone translesion synthesis"/>
    <property type="evidence" value="ECO:0007669"/>
    <property type="project" value="TreeGrafter"/>
</dbReference>
<dbReference type="InterPro" id="IPR043502">
    <property type="entry name" value="DNA/RNA_pol_sf"/>
</dbReference>
<dbReference type="Gene3D" id="3.40.1170.60">
    <property type="match status" value="1"/>
</dbReference>
<keyword evidence="13" id="KW-0460">Magnesium</keyword>
<dbReference type="FunFam" id="3.40.1170.60:FF:000001">
    <property type="entry name" value="DNA polymerase IV"/>
    <property type="match status" value="1"/>
</dbReference>
<comment type="cofactor">
    <cofactor evidence="1">
        <name>Mg(2+)</name>
        <dbReference type="ChEBI" id="CHEBI:18420"/>
    </cofactor>
</comment>
<comment type="similarity">
    <text evidence="3">Belongs to the DNA polymerase type-Y family.</text>
</comment>
<evidence type="ECO:0000256" key="13">
    <source>
        <dbReference type="ARBA" id="ARBA00022842"/>
    </source>
</evidence>
<dbReference type="PANTHER" id="PTHR11076">
    <property type="entry name" value="DNA REPAIR POLYMERASE UMUC / TRANSFERASE FAMILY MEMBER"/>
    <property type="match status" value="1"/>
</dbReference>
<keyword evidence="6" id="KW-0515">Mutator protein</keyword>
<keyword evidence="14" id="KW-0239">DNA-directed DNA polymerase</keyword>
<dbReference type="InterPro" id="IPR050116">
    <property type="entry name" value="DNA_polymerase-Y"/>
</dbReference>
<keyword evidence="15" id="KW-0238">DNA-binding</keyword>
<evidence type="ECO:0000256" key="17">
    <source>
        <dbReference type="ARBA" id="ARBA00049244"/>
    </source>
</evidence>
<dbReference type="Gene3D" id="1.10.150.20">
    <property type="entry name" value="5' to 3' exonuclease, C-terminal subdomain"/>
    <property type="match status" value="1"/>
</dbReference>
<dbReference type="Gene3D" id="3.30.1490.100">
    <property type="entry name" value="DNA polymerase, Y-family, little finger domain"/>
    <property type="match status" value="1"/>
</dbReference>
<comment type="subunit">
    <text evidence="4">Monomer.</text>
</comment>
<dbReference type="Pfam" id="PF00817">
    <property type="entry name" value="IMS"/>
    <property type="match status" value="1"/>
</dbReference>
<dbReference type="SUPFAM" id="SSF100879">
    <property type="entry name" value="Lesion bypass DNA polymerase (Y-family), little finger domain"/>
    <property type="match status" value="1"/>
</dbReference>
<accession>A0A381N982</accession>
<evidence type="ECO:0000256" key="6">
    <source>
        <dbReference type="ARBA" id="ARBA00022457"/>
    </source>
</evidence>
<feature type="region of interest" description="Disordered" evidence="18">
    <location>
        <begin position="388"/>
        <end position="414"/>
    </location>
</feature>
<comment type="subcellular location">
    <subcellularLocation>
        <location evidence="2">Cytoplasm</location>
    </subcellularLocation>
</comment>
<dbReference type="InterPro" id="IPR036775">
    <property type="entry name" value="DNA_pol_Y-fam_lit_finger_sf"/>
</dbReference>